<dbReference type="AlphaFoldDB" id="A0A3S6QT11"/>
<dbReference type="Pfam" id="PF00005">
    <property type="entry name" value="ABC_tran"/>
    <property type="match status" value="1"/>
</dbReference>
<keyword evidence="5" id="KW-1185">Reference proteome</keyword>
<dbReference type="GO" id="GO:0005524">
    <property type="term" value="F:ATP binding"/>
    <property type="evidence" value="ECO:0007669"/>
    <property type="project" value="UniProtKB-KW"/>
</dbReference>
<protein>
    <submittedName>
        <fullName evidence="4">Multidrug ABC transporter ATP-binding protein</fullName>
    </submittedName>
</protein>
<dbReference type="InterPro" id="IPR003439">
    <property type="entry name" value="ABC_transporter-like_ATP-bd"/>
</dbReference>
<dbReference type="PROSITE" id="PS50893">
    <property type="entry name" value="ABC_TRANSPORTER_2"/>
    <property type="match status" value="1"/>
</dbReference>
<dbReference type="SMART" id="SM00382">
    <property type="entry name" value="AAA"/>
    <property type="match status" value="1"/>
</dbReference>
<dbReference type="GO" id="GO:0016887">
    <property type="term" value="F:ATP hydrolysis activity"/>
    <property type="evidence" value="ECO:0007669"/>
    <property type="project" value="InterPro"/>
</dbReference>
<dbReference type="InterPro" id="IPR027417">
    <property type="entry name" value="P-loop_NTPase"/>
</dbReference>
<dbReference type="GeneID" id="78522502"/>
<dbReference type="SUPFAM" id="SSF52540">
    <property type="entry name" value="P-loop containing nucleoside triphosphate hydrolases"/>
    <property type="match status" value="1"/>
</dbReference>
<proteinExistence type="predicted"/>
<keyword evidence="2 4" id="KW-0067">ATP-binding</keyword>
<dbReference type="EMBL" id="CP018180">
    <property type="protein sequence ID" value="AUJ31282.1"/>
    <property type="molecule type" value="Genomic_DNA"/>
</dbReference>
<dbReference type="Proteomes" id="UP000324497">
    <property type="component" value="Chromosome"/>
</dbReference>
<name>A0A3S6QT11_9LACO</name>
<dbReference type="InterPro" id="IPR003593">
    <property type="entry name" value="AAA+_ATPase"/>
</dbReference>
<accession>A0A3S6QT11</accession>
<evidence type="ECO:0000313" key="5">
    <source>
        <dbReference type="Proteomes" id="UP000324497"/>
    </source>
</evidence>
<dbReference type="PANTHER" id="PTHR43158">
    <property type="entry name" value="SKFA PEPTIDE EXPORT ATP-BINDING PROTEIN SKFE"/>
    <property type="match status" value="1"/>
</dbReference>
<gene>
    <name evidence="4" type="ORF">BSQ50_01070</name>
</gene>
<sequence>MKGIEVKQLQKKFHKQVVLEPTSFQLEPRKIYGLLGRNGAGKSTILNSLTNRILVSGGEVLVDGQSAFDNDQALRKMYLMSEKNLYPDSTKLIKLFHLTELFYGDFDYQQAYDLAADFELDLQQRFGKLSTGYRSIFKLIIALCVPAEYILFDEPTLGLDANHRELFYRALADNYLKRPRTFLIATHLIGEVASLLEQVLIVDHGKLLLDGQVESVLARSHLITGPTRQAAEYVAGLNVIGQEKLGKISSYYIYDDLDDSRPLPDTVSIEQLDLQQLFINLTNRRKDGK</sequence>
<reference evidence="4 5" key="1">
    <citation type="submission" date="2016-11" db="EMBL/GenBank/DDBJ databases">
        <title>Interaction between Lactobacillus species and yeast in water kefir.</title>
        <authorList>
            <person name="Behr J."/>
            <person name="Xu D."/>
            <person name="Vogel R.F."/>
        </authorList>
    </citation>
    <scope>NUCLEOTIDE SEQUENCE [LARGE SCALE GENOMIC DNA]</scope>
    <source>
        <strain evidence="4 5">TMW 1.1827</strain>
    </source>
</reference>
<evidence type="ECO:0000259" key="3">
    <source>
        <dbReference type="PROSITE" id="PS50893"/>
    </source>
</evidence>
<feature type="domain" description="ABC transporter" evidence="3">
    <location>
        <begin position="4"/>
        <end position="229"/>
    </location>
</feature>
<organism evidence="4 5">
    <name type="scientific">Liquorilactobacillus nagelii</name>
    <dbReference type="NCBI Taxonomy" id="82688"/>
    <lineage>
        <taxon>Bacteria</taxon>
        <taxon>Bacillati</taxon>
        <taxon>Bacillota</taxon>
        <taxon>Bacilli</taxon>
        <taxon>Lactobacillales</taxon>
        <taxon>Lactobacillaceae</taxon>
        <taxon>Liquorilactobacillus</taxon>
    </lineage>
</organism>
<evidence type="ECO:0000256" key="1">
    <source>
        <dbReference type="ARBA" id="ARBA00022741"/>
    </source>
</evidence>
<dbReference type="KEGG" id="lng:BSQ50_01070"/>
<dbReference type="PANTHER" id="PTHR43158:SF5">
    <property type="entry name" value="ABC TRANSPORTER, ATP-BINDING PROTEIN"/>
    <property type="match status" value="1"/>
</dbReference>
<evidence type="ECO:0000256" key="2">
    <source>
        <dbReference type="ARBA" id="ARBA00022840"/>
    </source>
</evidence>
<dbReference type="RefSeq" id="WP_057886645.1">
    <property type="nucleotide sequence ID" value="NZ_CP018180.1"/>
</dbReference>
<evidence type="ECO:0000313" key="4">
    <source>
        <dbReference type="EMBL" id="AUJ31282.1"/>
    </source>
</evidence>
<keyword evidence="1" id="KW-0547">Nucleotide-binding</keyword>
<dbReference type="Gene3D" id="3.40.50.300">
    <property type="entry name" value="P-loop containing nucleotide triphosphate hydrolases"/>
    <property type="match status" value="1"/>
</dbReference>